<protein>
    <submittedName>
        <fullName evidence="1">Uncharacterized protein</fullName>
    </submittedName>
</protein>
<dbReference type="AlphaFoldDB" id="A0A0F9STN7"/>
<reference evidence="1" key="1">
    <citation type="journal article" date="2015" name="Nature">
        <title>Complex archaea that bridge the gap between prokaryotes and eukaryotes.</title>
        <authorList>
            <person name="Spang A."/>
            <person name="Saw J.H."/>
            <person name="Jorgensen S.L."/>
            <person name="Zaremba-Niedzwiedzka K."/>
            <person name="Martijn J."/>
            <person name="Lind A.E."/>
            <person name="van Eijk R."/>
            <person name="Schleper C."/>
            <person name="Guy L."/>
            <person name="Ettema T.J."/>
        </authorList>
    </citation>
    <scope>NUCLEOTIDE SEQUENCE</scope>
</reference>
<proteinExistence type="predicted"/>
<evidence type="ECO:0000313" key="1">
    <source>
        <dbReference type="EMBL" id="KKN72315.1"/>
    </source>
</evidence>
<dbReference type="EMBL" id="LAZR01000365">
    <property type="protein sequence ID" value="KKN72315.1"/>
    <property type="molecule type" value="Genomic_DNA"/>
</dbReference>
<accession>A0A0F9STN7</accession>
<organism evidence="1">
    <name type="scientific">marine sediment metagenome</name>
    <dbReference type="NCBI Taxonomy" id="412755"/>
    <lineage>
        <taxon>unclassified sequences</taxon>
        <taxon>metagenomes</taxon>
        <taxon>ecological metagenomes</taxon>
    </lineage>
</organism>
<gene>
    <name evidence="1" type="ORF">LCGC14_0412660</name>
</gene>
<name>A0A0F9STN7_9ZZZZ</name>
<comment type="caution">
    <text evidence="1">The sequence shown here is derived from an EMBL/GenBank/DDBJ whole genome shotgun (WGS) entry which is preliminary data.</text>
</comment>
<sequence>MADKTDCGCRATSIQPTRRRMTTEVKRCRLHDAAPKLLEILGEGLTVPLYMCSHSDIDKARTWREKAQALADKLKEGL</sequence>